<dbReference type="eggNOG" id="COG0697">
    <property type="taxonomic scope" value="Bacteria"/>
</dbReference>
<feature type="transmembrane region" description="Helical" evidence="5">
    <location>
        <begin position="199"/>
        <end position="217"/>
    </location>
</feature>
<comment type="caution">
    <text evidence="8">The sequence shown here is derived from an EMBL/GenBank/DDBJ whole genome shotgun (WGS) entry which is preliminary data.</text>
</comment>
<reference evidence="8 9" key="1">
    <citation type="submission" date="2013-01" db="EMBL/GenBank/DDBJ databases">
        <authorList>
            <person name="Fiebig A."/>
            <person name="Goeker M."/>
            <person name="Klenk H.-P.P."/>
        </authorList>
    </citation>
    <scope>NUCLEOTIDE SEQUENCE [LARGE SCALE GENOMIC DNA]</scope>
    <source>
        <strain evidence="8 9">DSM 24838</strain>
    </source>
</reference>
<dbReference type="PANTHER" id="PTHR32322:SF9">
    <property type="entry name" value="AMINO-ACID METABOLITE EFFLUX PUMP-RELATED"/>
    <property type="match status" value="1"/>
</dbReference>
<feature type="transmembrane region" description="Helical" evidence="5">
    <location>
        <begin position="140"/>
        <end position="162"/>
    </location>
</feature>
<dbReference type="InterPro" id="IPR037185">
    <property type="entry name" value="EmrE-like"/>
</dbReference>
<dbReference type="PATRIC" id="fig|1123501.6.peg.4085"/>
<dbReference type="RefSeq" id="WP_026198284.1">
    <property type="nucleotide sequence ID" value="NZ_KB902278.1"/>
</dbReference>
<dbReference type="STRING" id="1123501.Wenmar_03955"/>
<dbReference type="AlphaFoldDB" id="A0A0D0NGS4"/>
<dbReference type="Pfam" id="PF00892">
    <property type="entry name" value="EamA"/>
    <property type="match status" value="1"/>
</dbReference>
<feature type="transmembrane region" description="Helical" evidence="5">
    <location>
        <begin position="116"/>
        <end position="134"/>
    </location>
</feature>
<accession>A0A0D0NGS4</accession>
<organism evidence="8 9">
    <name type="scientific">Wenxinia marina DSM 24838</name>
    <dbReference type="NCBI Taxonomy" id="1123501"/>
    <lineage>
        <taxon>Bacteria</taxon>
        <taxon>Pseudomonadati</taxon>
        <taxon>Pseudomonadota</taxon>
        <taxon>Alphaproteobacteria</taxon>
        <taxon>Rhodobacterales</taxon>
        <taxon>Roseobacteraceae</taxon>
        <taxon>Wenxinia</taxon>
    </lineage>
</organism>
<proteinExistence type="predicted"/>
<evidence type="ECO:0000256" key="5">
    <source>
        <dbReference type="SAM" id="Phobius"/>
    </source>
</evidence>
<dbReference type="PANTHER" id="PTHR32322">
    <property type="entry name" value="INNER MEMBRANE TRANSPORTER"/>
    <property type="match status" value="1"/>
</dbReference>
<feature type="domain" description="EamA" evidence="7">
    <location>
        <begin position="143"/>
        <end position="271"/>
    </location>
</feature>
<dbReference type="InterPro" id="IPR050638">
    <property type="entry name" value="AA-Vitamin_Transporters"/>
</dbReference>
<dbReference type="SUPFAM" id="SSF103481">
    <property type="entry name" value="Multidrug resistance efflux transporter EmrE"/>
    <property type="match status" value="2"/>
</dbReference>
<dbReference type="EMBL" id="AONG01000022">
    <property type="protein sequence ID" value="KIQ67530.1"/>
    <property type="molecule type" value="Genomic_DNA"/>
</dbReference>
<feature type="chain" id="PRO_5012768473" evidence="6">
    <location>
        <begin position="16"/>
        <end position="291"/>
    </location>
</feature>
<evidence type="ECO:0000313" key="9">
    <source>
        <dbReference type="Proteomes" id="UP000035100"/>
    </source>
</evidence>
<dbReference type="InterPro" id="IPR000620">
    <property type="entry name" value="EamA_dom"/>
</dbReference>
<evidence type="ECO:0000256" key="4">
    <source>
        <dbReference type="ARBA" id="ARBA00023136"/>
    </source>
</evidence>
<feature type="transmembrane region" description="Helical" evidence="5">
    <location>
        <begin position="174"/>
        <end position="193"/>
    </location>
</feature>
<dbReference type="GO" id="GO:0016020">
    <property type="term" value="C:membrane"/>
    <property type="evidence" value="ECO:0007669"/>
    <property type="project" value="UniProtKB-SubCell"/>
</dbReference>
<feature type="transmembrane region" description="Helical" evidence="5">
    <location>
        <begin position="65"/>
        <end position="83"/>
    </location>
</feature>
<gene>
    <name evidence="8" type="ORF">Wenmar_03955</name>
</gene>
<feature type="transmembrane region" description="Helical" evidence="5">
    <location>
        <begin position="34"/>
        <end position="53"/>
    </location>
</feature>
<keyword evidence="6" id="KW-0732">Signal</keyword>
<comment type="subcellular location">
    <subcellularLocation>
        <location evidence="1">Membrane</location>
        <topology evidence="1">Multi-pass membrane protein</topology>
    </subcellularLocation>
</comment>
<evidence type="ECO:0000313" key="8">
    <source>
        <dbReference type="EMBL" id="KIQ67530.1"/>
    </source>
</evidence>
<dbReference type="Proteomes" id="UP000035100">
    <property type="component" value="Unassembled WGS sequence"/>
</dbReference>
<protein>
    <submittedName>
        <fullName evidence="8">Putative permease, DMT superfamily</fullName>
    </submittedName>
</protein>
<feature type="transmembrane region" description="Helical" evidence="5">
    <location>
        <begin position="229"/>
        <end position="248"/>
    </location>
</feature>
<feature type="transmembrane region" description="Helical" evidence="5">
    <location>
        <begin position="254"/>
        <end position="273"/>
    </location>
</feature>
<feature type="transmembrane region" description="Helical" evidence="5">
    <location>
        <begin position="89"/>
        <end position="107"/>
    </location>
</feature>
<keyword evidence="3 5" id="KW-1133">Transmembrane helix</keyword>
<keyword evidence="4 5" id="KW-0472">Membrane</keyword>
<evidence type="ECO:0000256" key="2">
    <source>
        <dbReference type="ARBA" id="ARBA00022692"/>
    </source>
</evidence>
<dbReference type="OrthoDB" id="321830at2"/>
<feature type="signal peptide" evidence="6">
    <location>
        <begin position="1"/>
        <end position="15"/>
    </location>
</feature>
<evidence type="ECO:0000256" key="3">
    <source>
        <dbReference type="ARBA" id="ARBA00022989"/>
    </source>
</evidence>
<evidence type="ECO:0000256" key="6">
    <source>
        <dbReference type="SAM" id="SignalP"/>
    </source>
</evidence>
<keyword evidence="2 5" id="KW-0812">Transmembrane</keyword>
<name>A0A0D0NGS4_9RHOB</name>
<evidence type="ECO:0000256" key="1">
    <source>
        <dbReference type="ARBA" id="ARBA00004141"/>
    </source>
</evidence>
<keyword evidence="9" id="KW-1185">Reference proteome</keyword>
<evidence type="ECO:0000259" key="7">
    <source>
        <dbReference type="Pfam" id="PF00892"/>
    </source>
</evidence>
<sequence>MHLLLLTSAAMVAFAANSVLNRLAVAGLGTDPVAFAILRTVSGALVLTLLVAARGGGGEGGGWRGATALALYMAGFSLAYLTLDAGIGALILFGGVQVTMFAGAVLGREAVPPRRWAGAALALAGLALLVWPAGGAGDVPAGGAALMAAAALGWGVYSLLGWGAADPLAATARNFRLATPLVLAPLLVLPVTLPTPAGAAAAILSGAVTSGLGYALWYRLLPTLGASRAAVAQLSVPVLAAAAGWLLLAEPPGARAVAASALVLGGIALSLWTRPGAGALRSRTGTERPPS</sequence>